<dbReference type="CDD" id="cd06145">
    <property type="entry name" value="REX1_like"/>
    <property type="match status" value="1"/>
</dbReference>
<feature type="compositionally biased region" description="Low complexity" evidence="7">
    <location>
        <begin position="45"/>
        <end position="58"/>
    </location>
</feature>
<dbReference type="EMBL" id="KE651167">
    <property type="protein sequence ID" value="EEB07871.1"/>
    <property type="molecule type" value="Genomic_DNA"/>
</dbReference>
<dbReference type="GO" id="GO:0031125">
    <property type="term" value="P:rRNA 3'-end processing"/>
    <property type="evidence" value="ECO:0000318"/>
    <property type="project" value="GO_Central"/>
</dbReference>
<dbReference type="RefSeq" id="XP_002174164.1">
    <property type="nucleotide sequence ID" value="XM_002174128.1"/>
</dbReference>
<dbReference type="PANTHER" id="PTHR12801:SF155">
    <property type="entry name" value="RIBONUCLEASE H70"/>
    <property type="match status" value="1"/>
</dbReference>
<keyword evidence="5" id="KW-0269">Exonuclease</keyword>
<sequence>MARLVNETGNGSAEAKHPVDAVQTADGSNSVSKKRKLENNSAEQSTSNSTSAAVSVESVTEKNNLEPKKKKKKKSKKNKTVNGEPVVPHLVTTENCLQKPLKIADLQELLFWCIADGPSPSWILVRNKHLVERVVTVLIPGLEPSLFGFAPKRSDKSSFLLPKMLNGCCPSELSDFVSIFERVWPTRSPGDRFRVHSPINAFLQSPLPKHEKERRDKAARSAAVSHSPLNYLMPLEAMLADDYPLHPTCPGSTALPEGWVASHVGFDTELPTKPQILGLDCEMVKTEVGSELARVTLVDMQHRVVYDELVMPEAPIIDYVTQFSGITEEKLRNVTTRLADVQQKLLRMVDANTILLGHSLNSDLNSLHFVHPYIIDTSHIYQHTRGPPSKPSLKWLTQKWLKREIQKTGVVGHDSAEDALACIDLLKLKMQRGPAFGLYNQDVESVFTRLQRQSPVSRLSAVADYGTPDYWHGKYTNATVACNTDDEVINATITLADNHHFVWSRLRELEFAAEWSTPAGNKTTNGAPADSESNSSETLSPAESHIPNSTNQAMQDLNRRMRLLYDSLPKNTVLIAYSGTGNPVEMSRLNSMRMQFRKEFQTKKWDECSVQWTDKEESQLQAAVESARNGVSFIALK</sequence>
<protein>
    <submittedName>
        <fullName evidence="9">Ribonuclease H70</fullName>
    </submittedName>
</protein>
<evidence type="ECO:0000256" key="5">
    <source>
        <dbReference type="ARBA" id="ARBA00022839"/>
    </source>
</evidence>
<evidence type="ECO:0000313" key="10">
    <source>
        <dbReference type="JaponicusDB" id="SJAG_02993"/>
    </source>
</evidence>
<comment type="similarity">
    <text evidence="2">Belongs to the REXO1/REXO3 family.</text>
</comment>
<dbReference type="InterPro" id="IPR013520">
    <property type="entry name" value="Ribonucl_H"/>
</dbReference>
<comment type="subcellular location">
    <subcellularLocation>
        <location evidence="1">Nucleus</location>
    </subcellularLocation>
</comment>
<dbReference type="PANTHER" id="PTHR12801">
    <property type="entry name" value="RNA EXONUCLEASE REXO1 / RECO3 FAMILY MEMBER-RELATED"/>
    <property type="match status" value="1"/>
</dbReference>
<dbReference type="GO" id="GO:0005634">
    <property type="term" value="C:nucleus"/>
    <property type="evidence" value="ECO:0000318"/>
    <property type="project" value="GO_Central"/>
</dbReference>
<evidence type="ECO:0000256" key="3">
    <source>
        <dbReference type="ARBA" id="ARBA00022722"/>
    </source>
</evidence>
<proteinExistence type="inferred from homology"/>
<dbReference type="FunFam" id="3.30.420.10:FF:000019">
    <property type="entry name" value="RNA exonuclease NEF-sp"/>
    <property type="match status" value="1"/>
</dbReference>
<gene>
    <name evidence="10" type="primary">rex1</name>
    <name evidence="9" type="ORF">SJAG_02993</name>
</gene>
<dbReference type="eggNOG" id="KOG2248">
    <property type="taxonomic scope" value="Eukaryota"/>
</dbReference>
<dbReference type="Pfam" id="PF00929">
    <property type="entry name" value="RNase_T"/>
    <property type="match status" value="1"/>
</dbReference>
<dbReference type="AlphaFoldDB" id="B6K314"/>
<dbReference type="VEuPathDB" id="FungiDB:SJAG_02993"/>
<dbReference type="Proteomes" id="UP000001744">
    <property type="component" value="Unassembled WGS sequence"/>
</dbReference>
<dbReference type="OrthoDB" id="206335at2759"/>
<keyword evidence="4" id="KW-0378">Hydrolase</keyword>
<evidence type="ECO:0000256" key="6">
    <source>
        <dbReference type="ARBA" id="ARBA00023242"/>
    </source>
</evidence>
<dbReference type="InterPro" id="IPR047021">
    <property type="entry name" value="REXO1/3/4-like"/>
</dbReference>
<evidence type="ECO:0000259" key="8">
    <source>
        <dbReference type="SMART" id="SM00479"/>
    </source>
</evidence>
<dbReference type="InterPro" id="IPR012337">
    <property type="entry name" value="RNaseH-like_sf"/>
</dbReference>
<dbReference type="OMA" id="HKAGPPF"/>
<dbReference type="InterPro" id="IPR036397">
    <property type="entry name" value="RNaseH_sf"/>
</dbReference>
<keyword evidence="3" id="KW-0540">Nuclease</keyword>
<dbReference type="SUPFAM" id="SSF53098">
    <property type="entry name" value="Ribonuclease H-like"/>
    <property type="match status" value="1"/>
</dbReference>
<feature type="region of interest" description="Disordered" evidence="7">
    <location>
        <begin position="517"/>
        <end position="550"/>
    </location>
</feature>
<dbReference type="Gene3D" id="3.30.420.10">
    <property type="entry name" value="Ribonuclease H-like superfamily/Ribonuclease H"/>
    <property type="match status" value="1"/>
</dbReference>
<dbReference type="HOGENOM" id="CLU_008679_1_0_1"/>
<feature type="compositionally biased region" description="Polar residues" evidence="7">
    <location>
        <begin position="518"/>
        <end position="550"/>
    </location>
</feature>
<feature type="region of interest" description="Disordered" evidence="7">
    <location>
        <begin position="1"/>
        <end position="82"/>
    </location>
</feature>
<name>B6K314_SCHJY</name>
<keyword evidence="6" id="KW-0539">Nucleus</keyword>
<evidence type="ECO:0000256" key="7">
    <source>
        <dbReference type="SAM" id="MobiDB-lite"/>
    </source>
</evidence>
<dbReference type="GeneID" id="7051765"/>
<evidence type="ECO:0000256" key="2">
    <source>
        <dbReference type="ARBA" id="ARBA00006357"/>
    </source>
</evidence>
<dbReference type="GO" id="GO:0004527">
    <property type="term" value="F:exonuclease activity"/>
    <property type="evidence" value="ECO:0000318"/>
    <property type="project" value="GO_Central"/>
</dbReference>
<evidence type="ECO:0000313" key="11">
    <source>
        <dbReference type="Proteomes" id="UP000001744"/>
    </source>
</evidence>
<dbReference type="InterPro" id="IPR034922">
    <property type="entry name" value="REX1-like_exo"/>
</dbReference>
<dbReference type="STRING" id="402676.B6K314"/>
<feature type="domain" description="Exonuclease" evidence="8">
    <location>
        <begin position="275"/>
        <end position="435"/>
    </location>
</feature>
<evidence type="ECO:0000313" key="9">
    <source>
        <dbReference type="EMBL" id="EEB07871.1"/>
    </source>
</evidence>
<evidence type="ECO:0000256" key="1">
    <source>
        <dbReference type="ARBA" id="ARBA00004123"/>
    </source>
</evidence>
<reference evidence="9 11" key="1">
    <citation type="journal article" date="2011" name="Science">
        <title>Comparative functional genomics of the fission yeasts.</title>
        <authorList>
            <person name="Rhind N."/>
            <person name="Chen Z."/>
            <person name="Yassour M."/>
            <person name="Thompson D.A."/>
            <person name="Haas B.J."/>
            <person name="Habib N."/>
            <person name="Wapinski I."/>
            <person name="Roy S."/>
            <person name="Lin M.F."/>
            <person name="Heiman D.I."/>
            <person name="Young S.K."/>
            <person name="Furuya K."/>
            <person name="Guo Y."/>
            <person name="Pidoux A."/>
            <person name="Chen H.M."/>
            <person name="Robbertse B."/>
            <person name="Goldberg J.M."/>
            <person name="Aoki K."/>
            <person name="Bayne E.H."/>
            <person name="Berlin A.M."/>
            <person name="Desjardins C.A."/>
            <person name="Dobbs E."/>
            <person name="Dukaj L."/>
            <person name="Fan L."/>
            <person name="FitzGerald M.G."/>
            <person name="French C."/>
            <person name="Gujja S."/>
            <person name="Hansen K."/>
            <person name="Keifenheim D."/>
            <person name="Levin J.Z."/>
            <person name="Mosher R.A."/>
            <person name="Mueller C.A."/>
            <person name="Pfiffner J."/>
            <person name="Priest M."/>
            <person name="Russ C."/>
            <person name="Smialowska A."/>
            <person name="Swoboda P."/>
            <person name="Sykes S.M."/>
            <person name="Vaughn M."/>
            <person name="Vengrova S."/>
            <person name="Yoder R."/>
            <person name="Zeng Q."/>
            <person name="Allshire R."/>
            <person name="Baulcombe D."/>
            <person name="Birren B.W."/>
            <person name="Brown W."/>
            <person name="Ekwall K."/>
            <person name="Kellis M."/>
            <person name="Leatherwood J."/>
            <person name="Levin H."/>
            <person name="Margalit H."/>
            <person name="Martienssen R."/>
            <person name="Nieduszynski C.A."/>
            <person name="Spatafora J.W."/>
            <person name="Friedman N."/>
            <person name="Dalgaard J.Z."/>
            <person name="Baumann P."/>
            <person name="Niki H."/>
            <person name="Regev A."/>
            <person name="Nusbaum C."/>
        </authorList>
    </citation>
    <scope>NUCLEOTIDE SEQUENCE [LARGE SCALE GENOMIC DNA]</scope>
    <source>
        <strain evidence="11">yFS275 / FY16936</strain>
    </source>
</reference>
<accession>B6K314</accession>
<dbReference type="GO" id="GO:0003676">
    <property type="term" value="F:nucleic acid binding"/>
    <property type="evidence" value="ECO:0007669"/>
    <property type="project" value="InterPro"/>
</dbReference>
<keyword evidence="11" id="KW-1185">Reference proteome</keyword>
<dbReference type="JaponicusDB" id="SJAG_02993">
    <property type="gene designation" value="rex1"/>
</dbReference>
<evidence type="ECO:0000256" key="4">
    <source>
        <dbReference type="ARBA" id="ARBA00022801"/>
    </source>
</evidence>
<dbReference type="SMART" id="SM00479">
    <property type="entry name" value="EXOIII"/>
    <property type="match status" value="1"/>
</dbReference>
<organism evidence="9 11">
    <name type="scientific">Schizosaccharomyces japonicus (strain yFS275 / FY16936)</name>
    <name type="common">Fission yeast</name>
    <dbReference type="NCBI Taxonomy" id="402676"/>
    <lineage>
        <taxon>Eukaryota</taxon>
        <taxon>Fungi</taxon>
        <taxon>Dikarya</taxon>
        <taxon>Ascomycota</taxon>
        <taxon>Taphrinomycotina</taxon>
        <taxon>Schizosaccharomycetes</taxon>
        <taxon>Schizosaccharomycetales</taxon>
        <taxon>Schizosaccharomycetaceae</taxon>
        <taxon>Schizosaccharomyces</taxon>
    </lineage>
</organism>
<feature type="compositionally biased region" description="Basic residues" evidence="7">
    <location>
        <begin position="68"/>
        <end position="79"/>
    </location>
</feature>